<proteinExistence type="predicted"/>
<keyword evidence="1" id="KW-0805">Transcription regulation</keyword>
<dbReference type="Gene3D" id="1.10.10.10">
    <property type="entry name" value="Winged helix-like DNA-binding domain superfamily/Winged helix DNA-binding domain"/>
    <property type="match status" value="1"/>
</dbReference>
<dbReference type="InterPro" id="IPR008920">
    <property type="entry name" value="TF_FadR/GntR_C"/>
</dbReference>
<protein>
    <submittedName>
        <fullName evidence="5">GntR family transcriptional regulator</fullName>
    </submittedName>
</protein>
<dbReference type="InterPro" id="IPR011711">
    <property type="entry name" value="GntR_C"/>
</dbReference>
<dbReference type="OrthoDB" id="4535513at2"/>
<comment type="caution">
    <text evidence="5">The sequence shown here is derived from an EMBL/GenBank/DDBJ whole genome shotgun (WGS) entry which is preliminary data.</text>
</comment>
<evidence type="ECO:0000256" key="3">
    <source>
        <dbReference type="ARBA" id="ARBA00023163"/>
    </source>
</evidence>
<dbReference type="SMART" id="SM00895">
    <property type="entry name" value="FCD"/>
    <property type="match status" value="1"/>
</dbReference>
<dbReference type="CDD" id="cd07377">
    <property type="entry name" value="WHTH_GntR"/>
    <property type="match status" value="1"/>
</dbReference>
<keyword evidence="3" id="KW-0804">Transcription</keyword>
<dbReference type="PROSITE" id="PS50949">
    <property type="entry name" value="HTH_GNTR"/>
    <property type="match status" value="1"/>
</dbReference>
<dbReference type="InterPro" id="IPR036388">
    <property type="entry name" value="WH-like_DNA-bd_sf"/>
</dbReference>
<dbReference type="PRINTS" id="PR00035">
    <property type="entry name" value="HTHGNTR"/>
</dbReference>
<dbReference type="InterPro" id="IPR036390">
    <property type="entry name" value="WH_DNA-bd_sf"/>
</dbReference>
<dbReference type="SUPFAM" id="SSF46785">
    <property type="entry name" value="Winged helix' DNA-binding domain"/>
    <property type="match status" value="1"/>
</dbReference>
<reference evidence="6" key="1">
    <citation type="submission" date="2015-12" db="EMBL/GenBank/DDBJ databases">
        <authorList>
            <person name="Nair G.R."/>
            <person name="Kaur G."/>
            <person name="Mayilraj S."/>
        </authorList>
    </citation>
    <scope>NUCLEOTIDE SEQUENCE [LARGE SCALE GENOMIC DNA]</scope>
    <source>
        <strain evidence="6">CD08_4</strain>
    </source>
</reference>
<evidence type="ECO:0000259" key="4">
    <source>
        <dbReference type="PROSITE" id="PS50949"/>
    </source>
</evidence>
<dbReference type="AlphaFoldDB" id="A0A0W8I456"/>
<evidence type="ECO:0000313" key="5">
    <source>
        <dbReference type="EMBL" id="KUG52559.1"/>
    </source>
</evidence>
<gene>
    <name evidence="5" type="ORF">AVL61_13415</name>
</gene>
<evidence type="ECO:0000256" key="2">
    <source>
        <dbReference type="ARBA" id="ARBA00023125"/>
    </source>
</evidence>
<dbReference type="InterPro" id="IPR000524">
    <property type="entry name" value="Tscrpt_reg_HTH_GntR"/>
</dbReference>
<dbReference type="EMBL" id="LQBK01000039">
    <property type="protein sequence ID" value="KUG52559.1"/>
    <property type="molecule type" value="Genomic_DNA"/>
</dbReference>
<dbReference type="GO" id="GO:0003677">
    <property type="term" value="F:DNA binding"/>
    <property type="evidence" value="ECO:0007669"/>
    <property type="project" value="UniProtKB-KW"/>
</dbReference>
<evidence type="ECO:0000313" key="6">
    <source>
        <dbReference type="Proteomes" id="UP000053512"/>
    </source>
</evidence>
<dbReference type="Gene3D" id="1.20.120.530">
    <property type="entry name" value="GntR ligand-binding domain-like"/>
    <property type="match status" value="1"/>
</dbReference>
<dbReference type="GO" id="GO:0003700">
    <property type="term" value="F:DNA-binding transcription factor activity"/>
    <property type="evidence" value="ECO:0007669"/>
    <property type="project" value="InterPro"/>
</dbReference>
<dbReference type="SMART" id="SM00345">
    <property type="entry name" value="HTH_GNTR"/>
    <property type="match status" value="1"/>
</dbReference>
<dbReference type="Pfam" id="PF07729">
    <property type="entry name" value="FCD"/>
    <property type="match status" value="1"/>
</dbReference>
<dbReference type="PANTHER" id="PTHR43537:SF44">
    <property type="entry name" value="GNTR FAMILY REGULATORY PROTEIN"/>
    <property type="match status" value="1"/>
</dbReference>
<dbReference type="Proteomes" id="UP000053512">
    <property type="component" value="Unassembled WGS sequence"/>
</dbReference>
<accession>A0A0W8I456</accession>
<organism evidence="5 6">
    <name type="scientific">Kocuria rosea subsp. polaris</name>
    <dbReference type="NCBI Taxonomy" id="136273"/>
    <lineage>
        <taxon>Bacteria</taxon>
        <taxon>Bacillati</taxon>
        <taxon>Actinomycetota</taxon>
        <taxon>Actinomycetes</taxon>
        <taxon>Micrococcales</taxon>
        <taxon>Micrococcaceae</taxon>
        <taxon>Kocuria</taxon>
    </lineage>
</organism>
<dbReference type="SUPFAM" id="SSF48008">
    <property type="entry name" value="GntR ligand-binding domain-like"/>
    <property type="match status" value="1"/>
</dbReference>
<sequence>MARPSLVDQVADALLDRIIAGDFPPGAAVPGEIELSAQHQVSRMTVREAIRTLGAQRILRVERGRGTFVNPVSRWASLEAVIRAVSEGQDDAAAAVQLIELRRFLESGACELAAGRLSAEELDELARDADAMADAHRAQDVAAFVAADLRFHERILQASGNVFVAVLFEPLHRVLAERRAQTSRVPEIQAHAVAEHRRIVAALASADPARARQAMDQHLQQTLADLKTYVLGDRFPADR</sequence>
<dbReference type="PANTHER" id="PTHR43537">
    <property type="entry name" value="TRANSCRIPTIONAL REGULATOR, GNTR FAMILY"/>
    <property type="match status" value="1"/>
</dbReference>
<dbReference type="Pfam" id="PF00392">
    <property type="entry name" value="GntR"/>
    <property type="match status" value="1"/>
</dbReference>
<keyword evidence="2" id="KW-0238">DNA-binding</keyword>
<dbReference type="STRING" id="136273.GY22_04015"/>
<name>A0A0W8I456_KOCRO</name>
<dbReference type="RefSeq" id="WP_058875104.1">
    <property type="nucleotide sequence ID" value="NZ_LQBK01000039.1"/>
</dbReference>
<feature type="domain" description="HTH gntR-type" evidence="4">
    <location>
        <begin position="4"/>
        <end position="72"/>
    </location>
</feature>
<evidence type="ECO:0000256" key="1">
    <source>
        <dbReference type="ARBA" id="ARBA00023015"/>
    </source>
</evidence>